<keyword evidence="3" id="KW-1185">Reference proteome</keyword>
<evidence type="ECO:0000259" key="1">
    <source>
        <dbReference type="Pfam" id="PF16860"/>
    </source>
</evidence>
<dbReference type="PANTHER" id="PTHR28066">
    <property type="entry name" value="37S RIBOSOMAL PROTEIN MRP10, MITOCHONDRIAL"/>
    <property type="match status" value="1"/>
</dbReference>
<name>A0A2Z6N0Q0_TRISU</name>
<accession>A0A2Z6N0Q0</accession>
<dbReference type="EMBL" id="DF973678">
    <property type="protein sequence ID" value="GAU37576.1"/>
    <property type="molecule type" value="Genomic_DNA"/>
</dbReference>
<protein>
    <recommendedName>
        <fullName evidence="1">IMS import disulfide relay-system CHCH-CHCH-like Cx9C domain-containing protein</fullName>
    </recommendedName>
</protein>
<dbReference type="InterPro" id="IPR031731">
    <property type="entry name" value="CX9C"/>
</dbReference>
<dbReference type="PROSITE" id="PS51808">
    <property type="entry name" value="CHCH"/>
    <property type="match status" value="1"/>
</dbReference>
<dbReference type="AlphaFoldDB" id="A0A2Z6N0Q0"/>
<proteinExistence type="predicted"/>
<evidence type="ECO:0000313" key="2">
    <source>
        <dbReference type="EMBL" id="GAU37576.1"/>
    </source>
</evidence>
<dbReference type="InterPro" id="IPR017264">
    <property type="entry name" value="Ribosomal_mS37_fun"/>
</dbReference>
<evidence type="ECO:0000313" key="3">
    <source>
        <dbReference type="Proteomes" id="UP000242715"/>
    </source>
</evidence>
<dbReference type="Proteomes" id="UP000242715">
    <property type="component" value="Unassembled WGS sequence"/>
</dbReference>
<dbReference type="Pfam" id="PF16860">
    <property type="entry name" value="CX9C"/>
    <property type="match status" value="1"/>
</dbReference>
<reference evidence="3" key="1">
    <citation type="journal article" date="2017" name="Front. Plant Sci.">
        <title>Climate Clever Clovers: New Paradigm to Reduce the Environmental Footprint of Ruminants by Breeding Low Methanogenic Forages Utilizing Haplotype Variation.</title>
        <authorList>
            <person name="Kaur P."/>
            <person name="Appels R."/>
            <person name="Bayer P.E."/>
            <person name="Keeble-Gagnere G."/>
            <person name="Wang J."/>
            <person name="Hirakawa H."/>
            <person name="Shirasawa K."/>
            <person name="Vercoe P."/>
            <person name="Stefanova K."/>
            <person name="Durmic Z."/>
            <person name="Nichols P."/>
            <person name="Revell C."/>
            <person name="Isobe S.N."/>
            <person name="Edwards D."/>
            <person name="Erskine W."/>
        </authorList>
    </citation>
    <scope>NUCLEOTIDE SEQUENCE [LARGE SCALE GENOMIC DNA]</scope>
    <source>
        <strain evidence="3">cv. Daliak</strain>
    </source>
</reference>
<dbReference type="GO" id="GO:0032543">
    <property type="term" value="P:mitochondrial translation"/>
    <property type="evidence" value="ECO:0007669"/>
    <property type="project" value="InterPro"/>
</dbReference>
<dbReference type="OrthoDB" id="494426at2759"/>
<dbReference type="SUPFAM" id="SSF47072">
    <property type="entry name" value="Cysteine alpha-hairpin motif"/>
    <property type="match status" value="1"/>
</dbReference>
<feature type="domain" description="IMS import disulfide relay-system CHCH-CHCH-like Cx9C" evidence="1">
    <location>
        <begin position="19"/>
        <end position="57"/>
    </location>
</feature>
<dbReference type="Gene3D" id="1.10.287.2900">
    <property type="match status" value="1"/>
</dbReference>
<gene>
    <name evidence="2" type="ORF">TSUD_154090</name>
</gene>
<dbReference type="GO" id="GO:0003735">
    <property type="term" value="F:structural constituent of ribosome"/>
    <property type="evidence" value="ECO:0007669"/>
    <property type="project" value="InterPro"/>
</dbReference>
<dbReference type="PANTHER" id="PTHR28066:SF1">
    <property type="entry name" value="SMALL RIBOSOMAL SUBUNIT PROTEIN MS37"/>
    <property type="match status" value="1"/>
</dbReference>
<organism evidence="2 3">
    <name type="scientific">Trifolium subterraneum</name>
    <name type="common">Subterranean clover</name>
    <dbReference type="NCBI Taxonomy" id="3900"/>
    <lineage>
        <taxon>Eukaryota</taxon>
        <taxon>Viridiplantae</taxon>
        <taxon>Streptophyta</taxon>
        <taxon>Embryophyta</taxon>
        <taxon>Tracheophyta</taxon>
        <taxon>Spermatophyta</taxon>
        <taxon>Magnoliopsida</taxon>
        <taxon>eudicotyledons</taxon>
        <taxon>Gunneridae</taxon>
        <taxon>Pentapetalae</taxon>
        <taxon>rosids</taxon>
        <taxon>fabids</taxon>
        <taxon>Fabales</taxon>
        <taxon>Fabaceae</taxon>
        <taxon>Papilionoideae</taxon>
        <taxon>50 kb inversion clade</taxon>
        <taxon>NPAAA clade</taxon>
        <taxon>Hologalegina</taxon>
        <taxon>IRL clade</taxon>
        <taxon>Trifolieae</taxon>
        <taxon>Trifolium</taxon>
    </lineage>
</organism>
<dbReference type="InterPro" id="IPR009069">
    <property type="entry name" value="Cys_alpha_HP_mot_SF"/>
</dbReference>
<dbReference type="GO" id="GO:0005739">
    <property type="term" value="C:mitochondrion"/>
    <property type="evidence" value="ECO:0007669"/>
    <property type="project" value="GOC"/>
</dbReference>
<sequence length="111" mass="12723">MGRKAGGLYINSKRFSSLQKPCMKEMSMFLTCMATNPSDVQACAQKKEILNTCIESQSKKNRKSWGSINYQLQRLSRGRKRWICVDSLVYGGMLMNNAHQMFLQADYDRLG</sequence>